<proteinExistence type="inferred from homology"/>
<dbReference type="PANTHER" id="PTHR10572:SF24">
    <property type="entry name" value="3-HYDROXY-3-METHYLGLUTARYL-COENZYME A REDUCTASE"/>
    <property type="match status" value="1"/>
</dbReference>
<dbReference type="InterPro" id="IPR009023">
    <property type="entry name" value="HMG_CoA_Rdtase_NAD(P)-bd_sf"/>
</dbReference>
<feature type="region of interest" description="Disordered" evidence="3">
    <location>
        <begin position="64"/>
        <end position="115"/>
    </location>
</feature>
<feature type="compositionally biased region" description="Low complexity" evidence="3">
    <location>
        <begin position="104"/>
        <end position="115"/>
    </location>
</feature>
<dbReference type="GO" id="GO:0004420">
    <property type="term" value="F:hydroxymethylglutaryl-CoA reductase (NADPH) activity"/>
    <property type="evidence" value="ECO:0007669"/>
    <property type="project" value="InterPro"/>
</dbReference>
<dbReference type="InterPro" id="IPR002202">
    <property type="entry name" value="HMG_CoA_Rdtase"/>
</dbReference>
<dbReference type="CDD" id="cd00644">
    <property type="entry name" value="HMG-CoA_reductase_classII"/>
    <property type="match status" value="1"/>
</dbReference>
<feature type="compositionally biased region" description="Polar residues" evidence="3">
    <location>
        <begin position="64"/>
        <end position="81"/>
    </location>
</feature>
<protein>
    <recommendedName>
        <fullName evidence="6">Hydroxymethylglutaryl-CoA reductase (NADPH)</fullName>
    </recommendedName>
</protein>
<evidence type="ECO:0000256" key="2">
    <source>
        <dbReference type="ARBA" id="ARBA00023002"/>
    </source>
</evidence>
<keyword evidence="5" id="KW-1185">Reference proteome</keyword>
<comment type="similarity">
    <text evidence="1">Belongs to the HMG-CoA reductase family.</text>
</comment>
<evidence type="ECO:0000313" key="4">
    <source>
        <dbReference type="EMBL" id="KAJ0403680.1"/>
    </source>
</evidence>
<evidence type="ECO:0008006" key="6">
    <source>
        <dbReference type="Google" id="ProtNLM"/>
    </source>
</evidence>
<organism evidence="4 5">
    <name type="scientific">Pythium insidiosum</name>
    <name type="common">Pythiosis disease agent</name>
    <dbReference type="NCBI Taxonomy" id="114742"/>
    <lineage>
        <taxon>Eukaryota</taxon>
        <taxon>Sar</taxon>
        <taxon>Stramenopiles</taxon>
        <taxon>Oomycota</taxon>
        <taxon>Peronosporomycetes</taxon>
        <taxon>Pythiales</taxon>
        <taxon>Pythiaceae</taxon>
        <taxon>Pythium</taxon>
    </lineage>
</organism>
<dbReference type="PANTHER" id="PTHR10572">
    <property type="entry name" value="3-HYDROXY-3-METHYLGLUTARYL-COENZYME A REDUCTASE"/>
    <property type="match status" value="1"/>
</dbReference>
<dbReference type="InterPro" id="IPR009029">
    <property type="entry name" value="HMG_CoA_Rdtase_sub-bd_dom_sf"/>
</dbReference>
<dbReference type="GO" id="GO:0015936">
    <property type="term" value="P:coenzyme A metabolic process"/>
    <property type="evidence" value="ECO:0007669"/>
    <property type="project" value="InterPro"/>
</dbReference>
<reference evidence="4" key="1">
    <citation type="submission" date="2021-12" db="EMBL/GenBank/DDBJ databases">
        <title>Prjna785345.</title>
        <authorList>
            <person name="Rujirawat T."/>
            <person name="Krajaejun T."/>
        </authorList>
    </citation>
    <scope>NUCLEOTIDE SEQUENCE</scope>
    <source>
        <strain evidence="4">Pi057C3</strain>
    </source>
</reference>
<name>A0AAD5Q876_PYTIN</name>
<dbReference type="SUPFAM" id="SSF56542">
    <property type="entry name" value="Substrate-binding domain of HMG-CoA reductase"/>
    <property type="match status" value="1"/>
</dbReference>
<sequence length="1002" mass="108232">MIDPLPLPINAFRDALETLRLSCRELYDHAAQLAQAPSGLPRDVDVRRQVDEIVVLATNLQTLLKHQQPPNKANGHAQSPPSGKRFDQLEPTATHGSADHWVASSSSPALSPSQPSVWSGFYNKTLRERFDVLSLMYPRLQRLKGDGASSGVLAPSSSTGSSSSSSTSELSHPFTKLGELPVRTANLMIENCIGVLGIPLGLGLNFLIDGAHYSVPMAVEEPSVVAAASSAAKLVASFGGGFHTATSGNIMTSQIQLVDTPDVDAAQQAIAAHRERLLHLANTTLCPNMKKRGGGACDIYCRVVTQRARDAATRARRADPTHWYAPCPDELEIDASASDTAYLVVHIDVDVCEAMGANIVNTVAEGLSDEICRLTKSRCGLRILTNLCMQRRARATFEIPVAKLGWKGVDGEQVASRIVEAYNFAAIDPYRAVTHNKGIMNGVDAVAVATGQDWRAIEAAAHCFASRSGQYASLSRYEVVSTSDRGRVLRGSLELPIAVGSKGGALQTHPGYAATHAILRQPSARTLSGILVSVGLAQNFAAVRAIAVTGIQKGHMALHARNIAVAAGTPSGLVSEVCTYMLGRQSINVETATEYLRAHEVFSEIHSNSPPLSPQPETLPSMFYVEMPVPHLEGMISLNIAFESLNKHPQYIAIMSPSSSAASASASSTAGSGAASVEKAMALELQRQLLGDKGYNQLEKMFLFLSSMRSIVMAVAQVSTEHLDDRLARANLALQNKLQLLSVLINILVYRLMELRPAVVGPFLRNVFETCRSLGDLDARCCRALLAGVSPSDDVLATGLPLLLALCQVLHYHLEQDVAHALIRERVAAEQWQLLHAVVESFALVQQDDAVTPNALNTEQALETFMATHAKRWQATMLLLVDSLALPSELVTPARLDVLGCIGAYMEWEGTVAHDVARYQRALTERLPNAFVYWMRLQGLDTTRGNELHAEFRRVTQLQSAKRLAEVAASASASVAAVERVTQLIRDVYAERGGQRARKDSF</sequence>
<dbReference type="Pfam" id="PF00368">
    <property type="entry name" value="HMG-CoA_red"/>
    <property type="match status" value="1"/>
</dbReference>
<dbReference type="InterPro" id="IPR004553">
    <property type="entry name" value="HMG_CoA_Rdtase_bac-typ"/>
</dbReference>
<accession>A0AAD5Q876</accession>
<dbReference type="PROSITE" id="PS50065">
    <property type="entry name" value="HMG_COA_REDUCTASE_4"/>
    <property type="match status" value="1"/>
</dbReference>
<keyword evidence="2" id="KW-0560">Oxidoreductase</keyword>
<dbReference type="AlphaFoldDB" id="A0AAD5Q876"/>
<comment type="caution">
    <text evidence="4">The sequence shown here is derived from an EMBL/GenBank/DDBJ whole genome shotgun (WGS) entry which is preliminary data.</text>
</comment>
<dbReference type="SUPFAM" id="SSF55035">
    <property type="entry name" value="NAD-binding domain of HMG-CoA reductase"/>
    <property type="match status" value="2"/>
</dbReference>
<evidence type="ECO:0000256" key="1">
    <source>
        <dbReference type="ARBA" id="ARBA00007661"/>
    </source>
</evidence>
<gene>
    <name evidence="4" type="ORF">P43SY_003792</name>
</gene>
<feature type="region of interest" description="Disordered" evidence="3">
    <location>
        <begin position="148"/>
        <end position="173"/>
    </location>
</feature>
<dbReference type="Gene3D" id="3.90.770.10">
    <property type="entry name" value="3-hydroxy-3-methylglutaryl-coenzyme A Reductase, Chain A, domain 2"/>
    <property type="match status" value="2"/>
</dbReference>
<dbReference type="InterPro" id="IPR023074">
    <property type="entry name" value="HMG_CoA_Rdtase_cat_sf"/>
</dbReference>
<dbReference type="EMBL" id="JAKCXM010000077">
    <property type="protein sequence ID" value="KAJ0403680.1"/>
    <property type="molecule type" value="Genomic_DNA"/>
</dbReference>
<evidence type="ECO:0000313" key="5">
    <source>
        <dbReference type="Proteomes" id="UP001209570"/>
    </source>
</evidence>
<evidence type="ECO:0000256" key="3">
    <source>
        <dbReference type="SAM" id="MobiDB-lite"/>
    </source>
</evidence>
<dbReference type="Proteomes" id="UP001209570">
    <property type="component" value="Unassembled WGS sequence"/>
</dbReference>
<dbReference type="Gene3D" id="1.10.8.660">
    <property type="match status" value="1"/>
</dbReference>
<feature type="compositionally biased region" description="Low complexity" evidence="3">
    <location>
        <begin position="149"/>
        <end position="171"/>
    </location>
</feature>